<dbReference type="InterPro" id="IPR011016">
    <property type="entry name" value="Znf_RING-CH"/>
</dbReference>
<evidence type="ECO:0000256" key="2">
    <source>
        <dbReference type="ARBA" id="ARBA00022771"/>
    </source>
</evidence>
<gene>
    <name evidence="7" type="ORF">L1049_016584</name>
</gene>
<dbReference type="PANTHER" id="PTHR46158">
    <property type="entry name" value="OS02G0165000 PROTEIN"/>
    <property type="match status" value="1"/>
</dbReference>
<feature type="transmembrane region" description="Helical" evidence="5">
    <location>
        <begin position="356"/>
        <end position="375"/>
    </location>
</feature>
<name>A0AAP0S5I2_LIQFO</name>
<sequence>MQATQAVTNGGTEGSPQTDLQNVKSTNEDSGQSGRRSDLSLQIPPRPMAFGSSRSGKGLLQSQGSSKGRSSPGGFLRGLSFKKKANVPDGEKSSLLNSNPNAGPESPIVASIRSAFSWKRCTSLPVTPTSNLSPSVPMPASARTYGEQNKLHQGVANATVSRSLSVPGRTVIVRSVSFAIHKEHDQTDPSDDQITPVPTEDDDKEIPEEEAICRICFDACEERNTLKMECSCKGALRLIHEECAIKWFSMKKNKNCDVCGQEVLNLPVTLLRVPSSAQRDNRQEHSRPSSNSQEISAWQDFVVLVLISTICYFFFLEQLLIHDMKSQAIIIAAPFAFTLGLLSSVFAIILAIKEYIWTYAALEFALVAIILHVFYSMLHLKAVYAVMLSTFLGFGMAMSLNSLYIKLFAWRVQVAQNSSPV</sequence>
<dbReference type="Proteomes" id="UP001415857">
    <property type="component" value="Unassembled WGS sequence"/>
</dbReference>
<evidence type="ECO:0000259" key="6">
    <source>
        <dbReference type="PROSITE" id="PS51292"/>
    </source>
</evidence>
<dbReference type="PANTHER" id="PTHR46158:SF11">
    <property type="entry name" value="ZINC FINGER PROTEIN"/>
    <property type="match status" value="1"/>
</dbReference>
<feature type="domain" description="RING-CH-type" evidence="6">
    <location>
        <begin position="205"/>
        <end position="266"/>
    </location>
</feature>
<keyword evidence="8" id="KW-1185">Reference proteome</keyword>
<feature type="region of interest" description="Disordered" evidence="4">
    <location>
        <begin position="182"/>
        <end position="205"/>
    </location>
</feature>
<keyword evidence="1" id="KW-0479">Metal-binding</keyword>
<protein>
    <recommendedName>
        <fullName evidence="6">RING-CH-type domain-containing protein</fullName>
    </recommendedName>
</protein>
<feature type="transmembrane region" description="Helical" evidence="5">
    <location>
        <begin position="382"/>
        <end position="405"/>
    </location>
</feature>
<dbReference type="CDD" id="cd16495">
    <property type="entry name" value="RING_CH-C4HC3_MARCH"/>
    <property type="match status" value="1"/>
</dbReference>
<dbReference type="EMBL" id="JBBPBK010000003">
    <property type="protein sequence ID" value="KAK9288136.1"/>
    <property type="molecule type" value="Genomic_DNA"/>
</dbReference>
<feature type="region of interest" description="Disordered" evidence="4">
    <location>
        <begin position="1"/>
        <end position="79"/>
    </location>
</feature>
<keyword evidence="2" id="KW-0863">Zinc-finger</keyword>
<feature type="transmembrane region" description="Helical" evidence="5">
    <location>
        <begin position="297"/>
        <end position="316"/>
    </location>
</feature>
<feature type="transmembrane region" description="Helical" evidence="5">
    <location>
        <begin position="328"/>
        <end position="350"/>
    </location>
</feature>
<accession>A0AAP0S5I2</accession>
<keyword evidence="3" id="KW-0862">Zinc</keyword>
<dbReference type="AlphaFoldDB" id="A0AAP0S5I2"/>
<evidence type="ECO:0000256" key="1">
    <source>
        <dbReference type="ARBA" id="ARBA00022723"/>
    </source>
</evidence>
<evidence type="ECO:0000256" key="3">
    <source>
        <dbReference type="ARBA" id="ARBA00022833"/>
    </source>
</evidence>
<dbReference type="SUPFAM" id="SSF57850">
    <property type="entry name" value="RING/U-box"/>
    <property type="match status" value="1"/>
</dbReference>
<evidence type="ECO:0000256" key="5">
    <source>
        <dbReference type="SAM" id="Phobius"/>
    </source>
</evidence>
<dbReference type="GO" id="GO:0008270">
    <property type="term" value="F:zinc ion binding"/>
    <property type="evidence" value="ECO:0007669"/>
    <property type="project" value="UniProtKB-KW"/>
</dbReference>
<keyword evidence="5" id="KW-1133">Transmembrane helix</keyword>
<proteinExistence type="predicted"/>
<evidence type="ECO:0000313" key="8">
    <source>
        <dbReference type="Proteomes" id="UP001415857"/>
    </source>
</evidence>
<keyword evidence="5" id="KW-0812">Transmembrane</keyword>
<reference evidence="7 8" key="1">
    <citation type="journal article" date="2024" name="Plant J.">
        <title>Genome sequences and population genomics reveal climatic adaptation and genomic divergence between two closely related sweetgum species.</title>
        <authorList>
            <person name="Xu W.Q."/>
            <person name="Ren C.Q."/>
            <person name="Zhang X.Y."/>
            <person name="Comes H.P."/>
            <person name="Liu X.H."/>
            <person name="Li Y.G."/>
            <person name="Kettle C.J."/>
            <person name="Jalonen R."/>
            <person name="Gaisberger H."/>
            <person name="Ma Y.Z."/>
            <person name="Qiu Y.X."/>
        </authorList>
    </citation>
    <scope>NUCLEOTIDE SEQUENCE [LARGE SCALE GENOMIC DNA]</scope>
    <source>
        <strain evidence="7">Hangzhou</strain>
    </source>
</reference>
<dbReference type="Gene3D" id="3.30.40.10">
    <property type="entry name" value="Zinc/RING finger domain, C3HC4 (zinc finger)"/>
    <property type="match status" value="1"/>
</dbReference>
<feature type="compositionally biased region" description="Polar residues" evidence="4">
    <location>
        <begin position="1"/>
        <end position="34"/>
    </location>
</feature>
<dbReference type="InterPro" id="IPR013083">
    <property type="entry name" value="Znf_RING/FYVE/PHD"/>
</dbReference>
<dbReference type="PROSITE" id="PS51292">
    <property type="entry name" value="ZF_RING_CH"/>
    <property type="match status" value="1"/>
</dbReference>
<feature type="compositionally biased region" description="Low complexity" evidence="4">
    <location>
        <begin position="51"/>
        <end position="74"/>
    </location>
</feature>
<evidence type="ECO:0000256" key="4">
    <source>
        <dbReference type="SAM" id="MobiDB-lite"/>
    </source>
</evidence>
<dbReference type="Pfam" id="PF12906">
    <property type="entry name" value="RINGv"/>
    <property type="match status" value="1"/>
</dbReference>
<evidence type="ECO:0000313" key="7">
    <source>
        <dbReference type="EMBL" id="KAK9288136.1"/>
    </source>
</evidence>
<feature type="region of interest" description="Disordered" evidence="4">
    <location>
        <begin position="85"/>
        <end position="104"/>
    </location>
</feature>
<dbReference type="SMART" id="SM00744">
    <property type="entry name" value="RINGv"/>
    <property type="match status" value="1"/>
</dbReference>
<comment type="caution">
    <text evidence="7">The sequence shown here is derived from an EMBL/GenBank/DDBJ whole genome shotgun (WGS) entry which is preliminary data.</text>
</comment>
<keyword evidence="5" id="KW-0472">Membrane</keyword>
<organism evidence="7 8">
    <name type="scientific">Liquidambar formosana</name>
    <name type="common">Formosan gum</name>
    <dbReference type="NCBI Taxonomy" id="63359"/>
    <lineage>
        <taxon>Eukaryota</taxon>
        <taxon>Viridiplantae</taxon>
        <taxon>Streptophyta</taxon>
        <taxon>Embryophyta</taxon>
        <taxon>Tracheophyta</taxon>
        <taxon>Spermatophyta</taxon>
        <taxon>Magnoliopsida</taxon>
        <taxon>eudicotyledons</taxon>
        <taxon>Gunneridae</taxon>
        <taxon>Pentapetalae</taxon>
        <taxon>Saxifragales</taxon>
        <taxon>Altingiaceae</taxon>
        <taxon>Liquidambar</taxon>
    </lineage>
</organism>